<keyword evidence="2" id="KW-0548">Nucleotidyltransferase</keyword>
<keyword evidence="5" id="KW-1185">Reference proteome</keyword>
<gene>
    <name evidence="4" type="primary">spsI</name>
    <name evidence="4" type="ORF">AA415_00245</name>
</gene>
<proteinExistence type="predicted"/>
<dbReference type="SUPFAM" id="SSF53448">
    <property type="entry name" value="Nucleotide-diphospho-sugar transferases"/>
    <property type="match status" value="1"/>
</dbReference>
<dbReference type="Proteomes" id="UP000056419">
    <property type="component" value="Unassembled WGS sequence"/>
</dbReference>
<dbReference type="InterPro" id="IPR029044">
    <property type="entry name" value="Nucleotide-diphossugar_trans"/>
</dbReference>
<protein>
    <submittedName>
        <fullName evidence="4">Bifunctional IPC transferase and DIPP synthase</fullName>
    </submittedName>
</protein>
<evidence type="ECO:0000256" key="1">
    <source>
        <dbReference type="ARBA" id="ARBA00022679"/>
    </source>
</evidence>
<dbReference type="EMBL" id="LRGC01000001">
    <property type="protein sequence ID" value="KWR57704.1"/>
    <property type="molecule type" value="Genomic_DNA"/>
</dbReference>
<evidence type="ECO:0000259" key="3">
    <source>
        <dbReference type="Pfam" id="PF12804"/>
    </source>
</evidence>
<dbReference type="Pfam" id="PF12804">
    <property type="entry name" value="NTP_transf_3"/>
    <property type="match status" value="1"/>
</dbReference>
<evidence type="ECO:0000313" key="4">
    <source>
        <dbReference type="EMBL" id="KWR57704.1"/>
    </source>
</evidence>
<name>A0A120A467_BACSE</name>
<dbReference type="CDD" id="cd02523">
    <property type="entry name" value="PC_cytidylyltransferase"/>
    <property type="match status" value="1"/>
</dbReference>
<dbReference type="STRING" id="46506.AA415_00245"/>
<dbReference type="PANTHER" id="PTHR43584">
    <property type="entry name" value="NUCLEOTIDYL TRANSFERASE"/>
    <property type="match status" value="1"/>
</dbReference>
<dbReference type="GO" id="GO:0016779">
    <property type="term" value="F:nucleotidyltransferase activity"/>
    <property type="evidence" value="ECO:0007669"/>
    <property type="project" value="UniProtKB-KW"/>
</dbReference>
<keyword evidence="1 4" id="KW-0808">Transferase</keyword>
<dbReference type="InterPro" id="IPR025877">
    <property type="entry name" value="MobA-like_NTP_Trfase"/>
</dbReference>
<evidence type="ECO:0000256" key="2">
    <source>
        <dbReference type="ARBA" id="ARBA00022695"/>
    </source>
</evidence>
<sequence length="240" mass="27315">MIKTAMIMAAGMGTRFGHYTDLVPKGFVPVGGKPMILRSIDTLLSCGIERIVIGTGYRCEVYDELKKEYPMIETCFSPLYAETNSMYTLYNTREILGDDDFLLLESDLIFEPAAIRSLLLCEASDVMLITPVTKFQDQYYVEHDSEHTLTNCSVNKDEVDVKGELVGIHKLSHTFYAKMCSDYEGILAEQPKLGYEYELLRMSRSVSPVYVLNVPGLKWYEIDDESDLVYAERNVLPYCK</sequence>
<comment type="caution">
    <text evidence="4">The sequence shown here is derived from an EMBL/GenBank/DDBJ whole genome shotgun (WGS) entry which is preliminary data.</text>
</comment>
<dbReference type="Gene3D" id="3.90.550.10">
    <property type="entry name" value="Spore Coat Polysaccharide Biosynthesis Protein SpsA, Chain A"/>
    <property type="match status" value="1"/>
</dbReference>
<dbReference type="PANTHER" id="PTHR43584:SF5">
    <property type="entry name" value="PROTEIN LICC"/>
    <property type="match status" value="1"/>
</dbReference>
<feature type="domain" description="MobA-like NTP transferase" evidence="3">
    <location>
        <begin position="5"/>
        <end position="137"/>
    </location>
</feature>
<dbReference type="AlphaFoldDB" id="A0A120A467"/>
<dbReference type="PATRIC" id="fig|46506.5.peg.257"/>
<evidence type="ECO:0000313" key="5">
    <source>
        <dbReference type="Proteomes" id="UP000056419"/>
    </source>
</evidence>
<organism evidence="4 5">
    <name type="scientific">Bacteroides stercoris</name>
    <dbReference type="NCBI Taxonomy" id="46506"/>
    <lineage>
        <taxon>Bacteria</taxon>
        <taxon>Pseudomonadati</taxon>
        <taxon>Bacteroidota</taxon>
        <taxon>Bacteroidia</taxon>
        <taxon>Bacteroidales</taxon>
        <taxon>Bacteroidaceae</taxon>
        <taxon>Bacteroides</taxon>
    </lineage>
</organism>
<dbReference type="InterPro" id="IPR050065">
    <property type="entry name" value="GlmU-like"/>
</dbReference>
<accession>A0A120A467</accession>
<dbReference type="RefSeq" id="WP_060385012.1">
    <property type="nucleotide sequence ID" value="NZ_LRGC01000001.1"/>
</dbReference>
<reference evidence="4 5" key="1">
    <citation type="journal article" date="2016" name="BMC Genomics">
        <title>Type VI secretion systems of human gut Bacteroidales segregate into three genetic architectures, two of which are contained on mobile genetic elements.</title>
        <authorList>
            <person name="Coyne M.J."/>
            <person name="Roelofs K.G."/>
            <person name="Comstock L.E."/>
        </authorList>
    </citation>
    <scope>NUCLEOTIDE SEQUENCE [LARGE SCALE GENOMIC DNA]</scope>
    <source>
        <strain evidence="4 5">CL09T03C01</strain>
    </source>
</reference>